<evidence type="ECO:0000256" key="11">
    <source>
        <dbReference type="ARBA" id="ARBA00047635"/>
    </source>
</evidence>
<dbReference type="GO" id="GO:0003723">
    <property type="term" value="F:RNA binding"/>
    <property type="evidence" value="ECO:0007669"/>
    <property type="project" value="InterPro"/>
</dbReference>
<evidence type="ECO:0000256" key="1">
    <source>
        <dbReference type="ARBA" id="ARBA00022694"/>
    </source>
</evidence>
<feature type="region of interest" description="Disordered" evidence="12">
    <location>
        <begin position="301"/>
        <end position="325"/>
    </location>
</feature>
<dbReference type="PROSITE" id="PS50141">
    <property type="entry name" value="A_DEAMIN_EDITASE"/>
    <property type="match status" value="1"/>
</dbReference>
<dbReference type="InterPro" id="IPR002466">
    <property type="entry name" value="A_deamin"/>
</dbReference>
<dbReference type="InParanoid" id="A0A1Z5K781"/>
<keyword evidence="4" id="KW-0862">Zinc</keyword>
<comment type="catalytic activity">
    <reaction evidence="11">
        <text>adenosine(37) in tRNA(Ala) + H2O + H(+) = inosine(37) in tRNA(Ala) + NH4(+)</text>
        <dbReference type="Rhea" id="RHEA:50968"/>
        <dbReference type="Rhea" id="RHEA-COMP:12855"/>
        <dbReference type="Rhea" id="RHEA-COMP:12856"/>
        <dbReference type="ChEBI" id="CHEBI:15377"/>
        <dbReference type="ChEBI" id="CHEBI:15378"/>
        <dbReference type="ChEBI" id="CHEBI:28938"/>
        <dbReference type="ChEBI" id="CHEBI:74411"/>
        <dbReference type="ChEBI" id="CHEBI:82852"/>
        <dbReference type="EC" id="3.5.4.34"/>
    </reaction>
</comment>
<comment type="function">
    <text evidence="6">Specifically deaminates adenosine-37 to inosine in tRNA-Ala.</text>
</comment>
<accession>A0A1Z5K781</accession>
<evidence type="ECO:0000256" key="8">
    <source>
        <dbReference type="ARBA" id="ARBA00038940"/>
    </source>
</evidence>
<dbReference type="GO" id="GO:0046872">
    <property type="term" value="F:metal ion binding"/>
    <property type="evidence" value="ECO:0007669"/>
    <property type="project" value="UniProtKB-KW"/>
</dbReference>
<evidence type="ECO:0000313" key="14">
    <source>
        <dbReference type="EMBL" id="GAX22143.1"/>
    </source>
</evidence>
<evidence type="ECO:0000256" key="2">
    <source>
        <dbReference type="ARBA" id="ARBA00022723"/>
    </source>
</evidence>
<gene>
    <name evidence="14" type="ORF">FisN_39Lh008</name>
</gene>
<evidence type="ECO:0000256" key="3">
    <source>
        <dbReference type="ARBA" id="ARBA00022801"/>
    </source>
</evidence>
<dbReference type="PANTHER" id="PTHR46516:SF1">
    <property type="entry name" value="TRNA-SPECIFIC ADENOSINE DEAMINASE 1"/>
    <property type="match status" value="1"/>
</dbReference>
<evidence type="ECO:0000256" key="4">
    <source>
        <dbReference type="ARBA" id="ARBA00022833"/>
    </source>
</evidence>
<name>A0A1Z5K781_FISSO</name>
<feature type="compositionally biased region" description="Basic and acidic residues" evidence="12">
    <location>
        <begin position="315"/>
        <end position="325"/>
    </location>
</feature>
<evidence type="ECO:0000256" key="9">
    <source>
        <dbReference type="ARBA" id="ARBA00040502"/>
    </source>
</evidence>
<dbReference type="SMART" id="SM00552">
    <property type="entry name" value="ADEAMc"/>
    <property type="match status" value="1"/>
</dbReference>
<evidence type="ECO:0000256" key="10">
    <source>
        <dbReference type="ARBA" id="ARBA00041760"/>
    </source>
</evidence>
<proteinExistence type="inferred from homology"/>
<dbReference type="GO" id="GO:0043829">
    <property type="term" value="F:tRNA-specific adenosine-37 deaminase activity"/>
    <property type="evidence" value="ECO:0007669"/>
    <property type="project" value="UniProtKB-EC"/>
</dbReference>
<comment type="cofactor">
    <cofactor evidence="5">
        <name>1D-myo-inositol hexakisphosphate</name>
        <dbReference type="ChEBI" id="CHEBI:58130"/>
    </cofactor>
</comment>
<dbReference type="OrthoDB" id="10268011at2759"/>
<evidence type="ECO:0000259" key="13">
    <source>
        <dbReference type="PROSITE" id="PS50141"/>
    </source>
</evidence>
<dbReference type="EMBL" id="BDSP01000178">
    <property type="protein sequence ID" value="GAX22143.1"/>
    <property type="molecule type" value="Genomic_DNA"/>
</dbReference>
<dbReference type="Proteomes" id="UP000198406">
    <property type="component" value="Unassembled WGS sequence"/>
</dbReference>
<organism evidence="14 15">
    <name type="scientific">Fistulifera solaris</name>
    <name type="common">Oleaginous diatom</name>
    <dbReference type="NCBI Taxonomy" id="1519565"/>
    <lineage>
        <taxon>Eukaryota</taxon>
        <taxon>Sar</taxon>
        <taxon>Stramenopiles</taxon>
        <taxon>Ochrophyta</taxon>
        <taxon>Bacillariophyta</taxon>
        <taxon>Bacillariophyceae</taxon>
        <taxon>Bacillariophycidae</taxon>
        <taxon>Naviculales</taxon>
        <taxon>Naviculaceae</taxon>
        <taxon>Fistulifera</taxon>
    </lineage>
</organism>
<dbReference type="Pfam" id="PF02137">
    <property type="entry name" value="A_deamin"/>
    <property type="match status" value="1"/>
</dbReference>
<keyword evidence="1" id="KW-0819">tRNA processing</keyword>
<keyword evidence="3" id="KW-0378">Hydrolase</keyword>
<dbReference type="EC" id="3.5.4.34" evidence="8"/>
<evidence type="ECO:0000256" key="6">
    <source>
        <dbReference type="ARBA" id="ARBA00037784"/>
    </source>
</evidence>
<keyword evidence="2" id="KW-0479">Metal-binding</keyword>
<evidence type="ECO:0000256" key="5">
    <source>
        <dbReference type="ARBA" id="ARBA00037026"/>
    </source>
</evidence>
<keyword evidence="15" id="KW-1185">Reference proteome</keyword>
<evidence type="ECO:0000313" key="15">
    <source>
        <dbReference type="Proteomes" id="UP000198406"/>
    </source>
</evidence>
<feature type="domain" description="A to I editase" evidence="13">
    <location>
        <begin position="9"/>
        <end position="404"/>
    </location>
</feature>
<evidence type="ECO:0000256" key="12">
    <source>
        <dbReference type="SAM" id="MobiDB-lite"/>
    </source>
</evidence>
<comment type="similarity">
    <text evidence="7">Belongs to the ADAT1 family.</text>
</comment>
<comment type="caution">
    <text evidence="14">The sequence shown here is derived from an EMBL/GenBank/DDBJ whole genome shotgun (WGS) entry which is preliminary data.</text>
</comment>
<evidence type="ECO:0000256" key="7">
    <source>
        <dbReference type="ARBA" id="ARBA00038326"/>
    </source>
</evidence>
<dbReference type="GO" id="GO:0008033">
    <property type="term" value="P:tRNA processing"/>
    <property type="evidence" value="ECO:0007669"/>
    <property type="project" value="UniProtKB-KW"/>
</dbReference>
<protein>
    <recommendedName>
        <fullName evidence="9">tRNA-specific adenosine deaminase 1</fullName>
        <ecNumber evidence="8">3.5.4.34</ecNumber>
    </recommendedName>
    <alternativeName>
        <fullName evidence="10">tRNA-specific adenosine-37 deaminase</fullName>
    </alternativeName>
</protein>
<sequence length="447" mass="49817">MQDDMWVVCSATGTKCTAQRCRGHIVHDAHAEVLVRRGLIRVLWHEIISSSSTESSVSSTLRRRLLEHIPNQVSEDNNDQLTEMLRLRKNLQLYMYISDSPCGDASIYPVRVNSDESKSDNKSANNTYPPSELLFTGAKAIVSSSDATKIAESSGPLLQSHNSLQHLVREPKAQFVGQLRSKSGRSNLESSRRSFSMSCSDKLVRWSVLGLQGQALSALIPQPIRITGIVVSVDPRALSVLEHLKAIERAIPQRVVLTLRSLPLIDNNNEPSLIPKISMTEHVFAKGKAVVEHSSSMVSESSEVGNFTHDKKRKRENDGSYKEKATLSTSSGMAVHWQQCDPPAAVELLVGARGIRQGKKPKSDEDILQLRSRLSRSSLFELATSHCHDKIKPQLQSRSYQDWKQQVGRDSYTARKRAILSQGPLSDWLVTNETSDFPLNNSTKQFK</sequence>
<dbReference type="PANTHER" id="PTHR46516">
    <property type="entry name" value="TRNA-SPECIFIC ADENOSINE DEAMINASE 1"/>
    <property type="match status" value="1"/>
</dbReference>
<dbReference type="AlphaFoldDB" id="A0A1Z5K781"/>
<reference evidence="14 15" key="1">
    <citation type="journal article" date="2015" name="Plant Cell">
        <title>Oil accumulation by the oleaginous diatom Fistulifera solaris as revealed by the genome and transcriptome.</title>
        <authorList>
            <person name="Tanaka T."/>
            <person name="Maeda Y."/>
            <person name="Veluchamy A."/>
            <person name="Tanaka M."/>
            <person name="Abida H."/>
            <person name="Marechal E."/>
            <person name="Bowler C."/>
            <person name="Muto M."/>
            <person name="Sunaga Y."/>
            <person name="Tanaka M."/>
            <person name="Yoshino T."/>
            <person name="Taniguchi T."/>
            <person name="Fukuda Y."/>
            <person name="Nemoto M."/>
            <person name="Matsumoto M."/>
            <person name="Wong P.S."/>
            <person name="Aburatani S."/>
            <person name="Fujibuchi W."/>
        </authorList>
    </citation>
    <scope>NUCLEOTIDE SEQUENCE [LARGE SCALE GENOMIC DNA]</scope>
    <source>
        <strain evidence="14 15">JPCC DA0580</strain>
    </source>
</reference>